<proteinExistence type="predicted"/>
<gene>
    <name evidence="1" type="ORF">EZS28_011434</name>
</gene>
<reference evidence="1 2" key="1">
    <citation type="submission" date="2019-03" db="EMBL/GenBank/DDBJ databases">
        <title>Single cell metagenomics reveals metabolic interactions within the superorganism composed of flagellate Streblomastix strix and complex community of Bacteroidetes bacteria on its surface.</title>
        <authorList>
            <person name="Treitli S.C."/>
            <person name="Kolisko M."/>
            <person name="Husnik F."/>
            <person name="Keeling P."/>
            <person name="Hampl V."/>
        </authorList>
    </citation>
    <scope>NUCLEOTIDE SEQUENCE [LARGE SCALE GENOMIC DNA]</scope>
    <source>
        <strain evidence="1">ST1C</strain>
    </source>
</reference>
<accession>A0A5J4WDM8</accession>
<dbReference type="Proteomes" id="UP000324800">
    <property type="component" value="Unassembled WGS sequence"/>
</dbReference>
<dbReference type="EMBL" id="SNRW01002358">
    <property type="protein sequence ID" value="KAA6393038.1"/>
    <property type="molecule type" value="Genomic_DNA"/>
</dbReference>
<evidence type="ECO:0000313" key="2">
    <source>
        <dbReference type="Proteomes" id="UP000324800"/>
    </source>
</evidence>
<protein>
    <submittedName>
        <fullName evidence="1">Uncharacterized protein</fullName>
    </submittedName>
</protein>
<comment type="caution">
    <text evidence="1">The sequence shown here is derived from an EMBL/GenBank/DDBJ whole genome shotgun (WGS) entry which is preliminary data.</text>
</comment>
<sequence>MQGQQPLQYHNQHSGQIMQYPIYPTRFPVIPSLNPFLPTISPLQTQINEPRLQEQQNLTQPVQLIDQAAIQTVERPKPNATATRSIGNLLIPPKLAFLEINNCDRVKDQQTPHNRTDESEQDDFLDEIILGNTMPHLSPHQIDIETAQRTLQNRGYDLVKDLSVIKYKNSKWHNKLATKKPFTFRDYKDFWSDAGFSLEQINLLHCLSKECKSQSPNIKSRINESTRIYESEKEYAIDNGKE</sequence>
<dbReference type="AlphaFoldDB" id="A0A5J4WDM8"/>
<name>A0A5J4WDM8_9EUKA</name>
<evidence type="ECO:0000313" key="1">
    <source>
        <dbReference type="EMBL" id="KAA6393038.1"/>
    </source>
</evidence>
<organism evidence="1 2">
    <name type="scientific">Streblomastix strix</name>
    <dbReference type="NCBI Taxonomy" id="222440"/>
    <lineage>
        <taxon>Eukaryota</taxon>
        <taxon>Metamonada</taxon>
        <taxon>Preaxostyla</taxon>
        <taxon>Oxymonadida</taxon>
        <taxon>Streblomastigidae</taxon>
        <taxon>Streblomastix</taxon>
    </lineage>
</organism>